<accession>A0A841FKU4</accession>
<dbReference type="AlphaFoldDB" id="A0A841FKU4"/>
<dbReference type="RefSeq" id="WP_239121961.1">
    <property type="nucleotide sequence ID" value="NZ_BONT01000013.1"/>
</dbReference>
<dbReference type="SUPFAM" id="SSF53335">
    <property type="entry name" value="S-adenosyl-L-methionine-dependent methyltransferases"/>
    <property type="match status" value="1"/>
</dbReference>
<gene>
    <name evidence="2" type="ORF">HNR73_001657</name>
</gene>
<dbReference type="InterPro" id="IPR041698">
    <property type="entry name" value="Methyltransf_25"/>
</dbReference>
<protein>
    <submittedName>
        <fullName evidence="2">SAM-dependent methyltransferase</fullName>
    </submittedName>
</protein>
<reference evidence="2 3" key="1">
    <citation type="submission" date="2020-08" db="EMBL/GenBank/DDBJ databases">
        <title>Genomic Encyclopedia of Type Strains, Phase IV (KMG-IV): sequencing the most valuable type-strain genomes for metagenomic binning, comparative biology and taxonomic classification.</title>
        <authorList>
            <person name="Goeker M."/>
        </authorList>
    </citation>
    <scope>NUCLEOTIDE SEQUENCE [LARGE SCALE GENOMIC DNA]</scope>
    <source>
        <strain evidence="2 3">YIM 65646</strain>
    </source>
</reference>
<keyword evidence="2" id="KW-0808">Transferase</keyword>
<dbReference type="GO" id="GO:0008168">
    <property type="term" value="F:methyltransferase activity"/>
    <property type="evidence" value="ECO:0007669"/>
    <property type="project" value="UniProtKB-KW"/>
</dbReference>
<dbReference type="Gene3D" id="3.40.50.150">
    <property type="entry name" value="Vaccinia Virus protein VP39"/>
    <property type="match status" value="1"/>
</dbReference>
<keyword evidence="2" id="KW-0489">Methyltransferase</keyword>
<evidence type="ECO:0000313" key="2">
    <source>
        <dbReference type="EMBL" id="MBB6033807.1"/>
    </source>
</evidence>
<keyword evidence="3" id="KW-1185">Reference proteome</keyword>
<dbReference type="Pfam" id="PF13649">
    <property type="entry name" value="Methyltransf_25"/>
    <property type="match status" value="1"/>
</dbReference>
<comment type="caution">
    <text evidence="2">The sequence shown here is derived from an EMBL/GenBank/DDBJ whole genome shotgun (WGS) entry which is preliminary data.</text>
</comment>
<evidence type="ECO:0000259" key="1">
    <source>
        <dbReference type="Pfam" id="PF13649"/>
    </source>
</evidence>
<dbReference type="InterPro" id="IPR029063">
    <property type="entry name" value="SAM-dependent_MTases_sf"/>
</dbReference>
<proteinExistence type="predicted"/>
<dbReference type="Proteomes" id="UP000548476">
    <property type="component" value="Unassembled WGS sequence"/>
</dbReference>
<dbReference type="PANTHER" id="PTHR43591:SF24">
    <property type="entry name" value="2-METHOXY-6-POLYPRENYL-1,4-BENZOQUINOL METHYLASE, MITOCHONDRIAL"/>
    <property type="match status" value="1"/>
</dbReference>
<dbReference type="CDD" id="cd02440">
    <property type="entry name" value="AdoMet_MTases"/>
    <property type="match status" value="1"/>
</dbReference>
<organism evidence="2 3">
    <name type="scientific">Phytomonospora endophytica</name>
    <dbReference type="NCBI Taxonomy" id="714109"/>
    <lineage>
        <taxon>Bacteria</taxon>
        <taxon>Bacillati</taxon>
        <taxon>Actinomycetota</taxon>
        <taxon>Actinomycetes</taxon>
        <taxon>Micromonosporales</taxon>
        <taxon>Micromonosporaceae</taxon>
        <taxon>Phytomonospora</taxon>
    </lineage>
</organism>
<name>A0A841FKU4_9ACTN</name>
<dbReference type="GO" id="GO:0032259">
    <property type="term" value="P:methylation"/>
    <property type="evidence" value="ECO:0007669"/>
    <property type="project" value="UniProtKB-KW"/>
</dbReference>
<sequence length="250" mass="26109">MLDYDTEAAVYDATRGGIERARAAATAFHTLLPTTGTIADLGGGTGIVSAELATPHRHVCVVDASAGMLALADRRLPGNALRADATALPFGDRSLTAAICSWLLHLIPSALADAVASEAARVLAPGGIFATTTDKNAGHDVGSDIDVIVNRLHATVALPPDTGDDPQRLTEVLAPLGVHPHATATFTGTGQGRTPAGFTAHLESGRHFQWTPGLTQDAVDEAATAMRLLPDQHRARPEPVFTVTAWRRDP</sequence>
<dbReference type="EMBL" id="JACHGT010000003">
    <property type="protein sequence ID" value="MBB6033807.1"/>
    <property type="molecule type" value="Genomic_DNA"/>
</dbReference>
<evidence type="ECO:0000313" key="3">
    <source>
        <dbReference type="Proteomes" id="UP000548476"/>
    </source>
</evidence>
<feature type="domain" description="Methyltransferase" evidence="1">
    <location>
        <begin position="38"/>
        <end position="127"/>
    </location>
</feature>
<dbReference type="PANTHER" id="PTHR43591">
    <property type="entry name" value="METHYLTRANSFERASE"/>
    <property type="match status" value="1"/>
</dbReference>